<feature type="signal peptide" evidence="2">
    <location>
        <begin position="1"/>
        <end position="24"/>
    </location>
</feature>
<name>A0AA41Q2S1_9ACTN</name>
<feature type="domain" description="DUF11" evidence="3">
    <location>
        <begin position="37"/>
        <end position="129"/>
    </location>
</feature>
<evidence type="ECO:0000259" key="3">
    <source>
        <dbReference type="Pfam" id="PF01345"/>
    </source>
</evidence>
<accession>A0AA41Q2S1</accession>
<dbReference type="InterPro" id="IPR001434">
    <property type="entry name" value="OmcB-like_DUF11"/>
</dbReference>
<keyword evidence="1" id="KW-0472">Membrane</keyword>
<evidence type="ECO:0000256" key="2">
    <source>
        <dbReference type="SAM" id="SignalP"/>
    </source>
</evidence>
<evidence type="ECO:0000313" key="5">
    <source>
        <dbReference type="Proteomes" id="UP001165378"/>
    </source>
</evidence>
<dbReference type="EMBL" id="JAKFHA010000016">
    <property type="protein sequence ID" value="MCF2530478.1"/>
    <property type="molecule type" value="Genomic_DNA"/>
</dbReference>
<keyword evidence="1" id="KW-0812">Transmembrane</keyword>
<dbReference type="AlphaFoldDB" id="A0AA41Q2S1"/>
<keyword evidence="1" id="KW-1133">Transmembrane helix</keyword>
<proteinExistence type="predicted"/>
<dbReference type="RefSeq" id="WP_235055139.1">
    <property type="nucleotide sequence ID" value="NZ_JAKFHA010000016.1"/>
</dbReference>
<dbReference type="Pfam" id="PF01345">
    <property type="entry name" value="DUF11"/>
    <property type="match status" value="1"/>
</dbReference>
<evidence type="ECO:0000313" key="4">
    <source>
        <dbReference type="EMBL" id="MCF2530478.1"/>
    </source>
</evidence>
<evidence type="ECO:0000256" key="1">
    <source>
        <dbReference type="SAM" id="Phobius"/>
    </source>
</evidence>
<feature type="chain" id="PRO_5041204578" evidence="2">
    <location>
        <begin position="25"/>
        <end position="201"/>
    </location>
</feature>
<organism evidence="4 5">
    <name type="scientific">Yinghuangia soli</name>
    <dbReference type="NCBI Taxonomy" id="2908204"/>
    <lineage>
        <taxon>Bacteria</taxon>
        <taxon>Bacillati</taxon>
        <taxon>Actinomycetota</taxon>
        <taxon>Actinomycetes</taxon>
        <taxon>Kitasatosporales</taxon>
        <taxon>Streptomycetaceae</taxon>
        <taxon>Yinghuangia</taxon>
    </lineage>
</organism>
<protein>
    <submittedName>
        <fullName evidence="4">DUF11 domain-containing protein</fullName>
    </submittedName>
</protein>
<keyword evidence="5" id="KW-1185">Reference proteome</keyword>
<gene>
    <name evidence="4" type="ORF">LZ495_25110</name>
</gene>
<keyword evidence="2" id="KW-0732">Signal</keyword>
<comment type="caution">
    <text evidence="4">The sequence shown here is derived from an EMBL/GenBank/DDBJ whole genome shotgun (WGS) entry which is preliminary data.</text>
</comment>
<feature type="transmembrane region" description="Helical" evidence="1">
    <location>
        <begin position="168"/>
        <end position="187"/>
    </location>
</feature>
<dbReference type="Proteomes" id="UP001165378">
    <property type="component" value="Unassembled WGS sequence"/>
</dbReference>
<sequence length="201" mass="20819">MRIRRTAATLSAAGLLAAAAPVAAADSLPAPTRPALSIKVDDGATKTRAKQEHTYVVRLKNLGSTDLDRMAVTETLPSGMTLVSAGEGGTRNDGSSEVMWTVDLPAGQEVTRTLKARVDKLPSGQAMASTACARLAGSSVPIVCSTDLDQLPTKAELAAAAEMPRTTLYGGIAAAVLAVGGGTWWVLRRRRARVSAPEQPA</sequence>
<reference evidence="4" key="1">
    <citation type="submission" date="2022-01" db="EMBL/GenBank/DDBJ databases">
        <title>Genome-Based Taxonomic Classification of the Phylum Actinobacteria.</title>
        <authorList>
            <person name="Gao Y."/>
        </authorList>
    </citation>
    <scope>NUCLEOTIDE SEQUENCE</scope>
    <source>
        <strain evidence="4">KLBMP 8922</strain>
    </source>
</reference>